<name>A0A7X9ZXE9_9BURK</name>
<protein>
    <submittedName>
        <fullName evidence="1">Copper-binding protein</fullName>
    </submittedName>
</protein>
<dbReference type="AlphaFoldDB" id="A0A7X9ZXE9"/>
<dbReference type="Proteomes" id="UP000583127">
    <property type="component" value="Unassembled WGS sequence"/>
</dbReference>
<comment type="caution">
    <text evidence="1">The sequence shown here is derived from an EMBL/GenBank/DDBJ whole genome shotgun (WGS) entry which is preliminary data.</text>
</comment>
<proteinExistence type="predicted"/>
<evidence type="ECO:0000313" key="1">
    <source>
        <dbReference type="EMBL" id="NML31987.1"/>
    </source>
</evidence>
<dbReference type="EMBL" id="JABBFZ010000007">
    <property type="protein sequence ID" value="NML31987.1"/>
    <property type="molecule type" value="Genomic_DNA"/>
</dbReference>
<evidence type="ECO:0000313" key="2">
    <source>
        <dbReference type="Proteomes" id="UP000583127"/>
    </source>
</evidence>
<sequence length="201" mass="21560">MRAMSARRKAGWLVAMTGSAGMLAGAFSQPGFAQRAPVSASTVQAALRQVEVEHMQVRVVAIDPAANKVTLRGPRGQLADVDVNPAIVDTHRLRVGDRLNVAYQPALLIRVDRVESHGVRERLETTVALPASAGRAASAHRVRIVATVVDIDRDERLLTLHGPGYRQVLRVARDVPLDDLNVGDSVQAEFVSALAVALAKV</sequence>
<accession>A0A7X9ZXE9</accession>
<gene>
    <name evidence="1" type="ORF">HHL14_14220</name>
</gene>
<reference evidence="1 2" key="1">
    <citation type="submission" date="2020-04" db="EMBL/GenBank/DDBJ databases">
        <title>Paraburkholderia sp. G-4-1-8 isolated from soil.</title>
        <authorList>
            <person name="Dahal R.H."/>
        </authorList>
    </citation>
    <scope>NUCLEOTIDE SEQUENCE [LARGE SCALE GENOMIC DNA]</scope>
    <source>
        <strain evidence="1 2">G-4-1-8</strain>
    </source>
</reference>
<organism evidence="1 2">
    <name type="scientific">Paraburkholderia antibiotica</name>
    <dbReference type="NCBI Taxonomy" id="2728839"/>
    <lineage>
        <taxon>Bacteria</taxon>
        <taxon>Pseudomonadati</taxon>
        <taxon>Pseudomonadota</taxon>
        <taxon>Betaproteobacteria</taxon>
        <taxon>Burkholderiales</taxon>
        <taxon>Burkholderiaceae</taxon>
        <taxon>Paraburkholderia</taxon>
    </lineage>
</organism>
<keyword evidence="2" id="KW-1185">Reference proteome</keyword>